<comment type="caution">
    <text evidence="1">The sequence shown here is derived from an EMBL/GenBank/DDBJ whole genome shotgun (WGS) entry which is preliminary data.</text>
</comment>
<dbReference type="Proteomes" id="UP000011625">
    <property type="component" value="Unassembled WGS sequence"/>
</dbReference>
<gene>
    <name evidence="1" type="ORF">C450_00927</name>
</gene>
<keyword evidence="2" id="KW-1185">Reference proteome</keyword>
<dbReference type="STRING" id="1227456.C450_00927"/>
<name>M0NCK7_9EURY</name>
<reference evidence="1 2" key="1">
    <citation type="journal article" date="2014" name="PLoS Genet.">
        <title>Phylogenetically driven sequencing of extremely halophilic archaea reveals strategies for static and dynamic osmo-response.</title>
        <authorList>
            <person name="Becker E.A."/>
            <person name="Seitzer P.M."/>
            <person name="Tritt A."/>
            <person name="Larsen D."/>
            <person name="Krusor M."/>
            <person name="Yao A.I."/>
            <person name="Wu D."/>
            <person name="Madern D."/>
            <person name="Eisen J.A."/>
            <person name="Darling A.E."/>
            <person name="Facciotti M.T."/>
        </authorList>
    </citation>
    <scope>NUCLEOTIDE SEQUENCE [LARGE SCALE GENOMIC DNA]</scope>
    <source>
        <strain evidence="1 2">DSM 8989</strain>
    </source>
</reference>
<protein>
    <submittedName>
        <fullName evidence="1">Uncharacterized protein</fullName>
    </submittedName>
</protein>
<evidence type="ECO:0000313" key="1">
    <source>
        <dbReference type="EMBL" id="EMA55707.1"/>
    </source>
</evidence>
<organism evidence="1 2">
    <name type="scientific">Halococcus salifodinae DSM 8989</name>
    <dbReference type="NCBI Taxonomy" id="1227456"/>
    <lineage>
        <taxon>Archaea</taxon>
        <taxon>Methanobacteriati</taxon>
        <taxon>Methanobacteriota</taxon>
        <taxon>Stenosarchaea group</taxon>
        <taxon>Halobacteria</taxon>
        <taxon>Halobacteriales</taxon>
        <taxon>Halococcaceae</taxon>
        <taxon>Halococcus</taxon>
    </lineage>
</organism>
<proteinExistence type="predicted"/>
<dbReference type="EMBL" id="AOME01000009">
    <property type="protein sequence ID" value="EMA55707.1"/>
    <property type="molecule type" value="Genomic_DNA"/>
</dbReference>
<sequence>MPATRSQYHCLDYGHEYDEGGRRVILQRPARIPILIIILLIKLISRTTGSIHERRSGTENELDS</sequence>
<accession>M0NCK7</accession>
<dbReference type="AlphaFoldDB" id="M0NCK7"/>
<evidence type="ECO:0000313" key="2">
    <source>
        <dbReference type="Proteomes" id="UP000011625"/>
    </source>
</evidence>